<name>A0AAW1MJX0_SAPOF</name>
<dbReference type="Proteomes" id="UP001443914">
    <property type="component" value="Unassembled WGS sequence"/>
</dbReference>
<keyword evidence="7" id="KW-1185">Reference proteome</keyword>
<evidence type="ECO:0000313" key="6">
    <source>
        <dbReference type="EMBL" id="KAK9747830.1"/>
    </source>
</evidence>
<dbReference type="InterPro" id="IPR044549">
    <property type="entry name" value="bHLH_AtIBH1-like"/>
</dbReference>
<comment type="subcellular location">
    <subcellularLocation>
        <location evidence="1">Nucleus</location>
    </subcellularLocation>
</comment>
<proteinExistence type="predicted"/>
<dbReference type="GO" id="GO:0006355">
    <property type="term" value="P:regulation of DNA-templated transcription"/>
    <property type="evidence" value="ECO:0007669"/>
    <property type="project" value="InterPro"/>
</dbReference>
<evidence type="ECO:0000256" key="4">
    <source>
        <dbReference type="ARBA" id="ARBA00023242"/>
    </source>
</evidence>
<reference evidence="6" key="1">
    <citation type="submission" date="2024-03" db="EMBL/GenBank/DDBJ databases">
        <title>WGS assembly of Saponaria officinalis var. Norfolk2.</title>
        <authorList>
            <person name="Jenkins J."/>
            <person name="Shu S."/>
            <person name="Grimwood J."/>
            <person name="Barry K."/>
            <person name="Goodstein D."/>
            <person name="Schmutz J."/>
            <person name="Leebens-Mack J."/>
            <person name="Osbourn A."/>
        </authorList>
    </citation>
    <scope>NUCLEOTIDE SEQUENCE [LARGE SCALE GENOMIC DNA]</scope>
    <source>
        <strain evidence="6">JIC</strain>
    </source>
</reference>
<evidence type="ECO:0000256" key="3">
    <source>
        <dbReference type="ARBA" id="ARBA00023163"/>
    </source>
</evidence>
<sequence>MHNHQPIMPLNLKTLRTRFTLNFLRALKKINQIQTQDIIDENNNINNNINNVMVVKTYKKVKVAADASLASAVGPRRAWARSILLRARPGSRRLRRVLGRRRRAEMGRAEELRRLVPGGEAMEDMQCLLDETLHYVMCLNTQVNVMRNIVDFCSKSS</sequence>
<evidence type="ECO:0000256" key="2">
    <source>
        <dbReference type="ARBA" id="ARBA00023015"/>
    </source>
</evidence>
<evidence type="ECO:0000259" key="5">
    <source>
        <dbReference type="Pfam" id="PF26576"/>
    </source>
</evidence>
<dbReference type="GO" id="GO:0005634">
    <property type="term" value="C:nucleus"/>
    <property type="evidence" value="ECO:0007669"/>
    <property type="project" value="UniProtKB-SubCell"/>
</dbReference>
<organism evidence="6 7">
    <name type="scientific">Saponaria officinalis</name>
    <name type="common">Common soapwort</name>
    <name type="synonym">Lychnis saponaria</name>
    <dbReference type="NCBI Taxonomy" id="3572"/>
    <lineage>
        <taxon>Eukaryota</taxon>
        <taxon>Viridiplantae</taxon>
        <taxon>Streptophyta</taxon>
        <taxon>Embryophyta</taxon>
        <taxon>Tracheophyta</taxon>
        <taxon>Spermatophyta</taxon>
        <taxon>Magnoliopsida</taxon>
        <taxon>eudicotyledons</taxon>
        <taxon>Gunneridae</taxon>
        <taxon>Pentapetalae</taxon>
        <taxon>Caryophyllales</taxon>
        <taxon>Caryophyllaceae</taxon>
        <taxon>Caryophylleae</taxon>
        <taxon>Saponaria</taxon>
    </lineage>
</organism>
<dbReference type="EMBL" id="JBDFQZ010000002">
    <property type="protein sequence ID" value="KAK9747830.1"/>
    <property type="molecule type" value="Genomic_DNA"/>
</dbReference>
<dbReference type="InterPro" id="IPR059002">
    <property type="entry name" value="IBH1_N"/>
</dbReference>
<evidence type="ECO:0000313" key="7">
    <source>
        <dbReference type="Proteomes" id="UP001443914"/>
    </source>
</evidence>
<dbReference type="PANTHER" id="PTHR33124:SF40">
    <property type="entry name" value="TRANSCRIPTION FACTOR IBH1"/>
    <property type="match status" value="1"/>
</dbReference>
<dbReference type="CDD" id="cd11444">
    <property type="entry name" value="bHLH_AtIBH1_like"/>
    <property type="match status" value="1"/>
</dbReference>
<feature type="domain" description="IBH1-like N-terminal" evidence="5">
    <location>
        <begin position="14"/>
        <end position="85"/>
    </location>
</feature>
<dbReference type="PANTHER" id="PTHR33124">
    <property type="entry name" value="TRANSCRIPTION FACTOR IBH1-LIKE 1"/>
    <property type="match status" value="1"/>
</dbReference>
<evidence type="ECO:0000256" key="1">
    <source>
        <dbReference type="ARBA" id="ARBA00004123"/>
    </source>
</evidence>
<accession>A0AAW1MJX0</accession>
<keyword evidence="3" id="KW-0804">Transcription</keyword>
<dbReference type="InterPro" id="IPR044660">
    <property type="entry name" value="IBH1-like"/>
</dbReference>
<protein>
    <recommendedName>
        <fullName evidence="5">IBH1-like N-terminal domain-containing protein</fullName>
    </recommendedName>
</protein>
<keyword evidence="4" id="KW-0539">Nucleus</keyword>
<keyword evidence="2" id="KW-0805">Transcription regulation</keyword>
<dbReference type="AlphaFoldDB" id="A0AAW1MJX0"/>
<comment type="caution">
    <text evidence="6">The sequence shown here is derived from an EMBL/GenBank/DDBJ whole genome shotgun (WGS) entry which is preliminary data.</text>
</comment>
<dbReference type="Pfam" id="PF26576">
    <property type="entry name" value="IBH1_N"/>
    <property type="match status" value="1"/>
</dbReference>
<gene>
    <name evidence="6" type="ORF">RND81_02G017100</name>
</gene>